<sequence length="87" mass="9594">PLMQKQVEANAKDGEEKSEYAESSANVQDKHCGPNITMEDGKVSNIMYDSEARRDLKHTDIATRIMLTSNVSPSADIYSGDSACIRE</sequence>
<accession>A0ABD3XB15</accession>
<feature type="compositionally biased region" description="Basic and acidic residues" evidence="1">
    <location>
        <begin position="10"/>
        <end position="20"/>
    </location>
</feature>
<protein>
    <submittedName>
        <fullName evidence="2">Uncharacterized protein</fullName>
    </submittedName>
</protein>
<name>A0ABD3XB15_SINWO</name>
<evidence type="ECO:0000256" key="1">
    <source>
        <dbReference type="SAM" id="MobiDB-lite"/>
    </source>
</evidence>
<organism evidence="2 3">
    <name type="scientific">Sinanodonta woodiana</name>
    <name type="common">Chinese pond mussel</name>
    <name type="synonym">Anodonta woodiana</name>
    <dbReference type="NCBI Taxonomy" id="1069815"/>
    <lineage>
        <taxon>Eukaryota</taxon>
        <taxon>Metazoa</taxon>
        <taxon>Spiralia</taxon>
        <taxon>Lophotrochozoa</taxon>
        <taxon>Mollusca</taxon>
        <taxon>Bivalvia</taxon>
        <taxon>Autobranchia</taxon>
        <taxon>Heteroconchia</taxon>
        <taxon>Palaeoheterodonta</taxon>
        <taxon>Unionida</taxon>
        <taxon>Unionoidea</taxon>
        <taxon>Unionidae</taxon>
        <taxon>Unioninae</taxon>
        <taxon>Sinanodonta</taxon>
    </lineage>
</organism>
<reference evidence="2 3" key="1">
    <citation type="submission" date="2024-11" db="EMBL/GenBank/DDBJ databases">
        <title>Chromosome-level genome assembly of the freshwater bivalve Anodonta woodiana.</title>
        <authorList>
            <person name="Chen X."/>
        </authorList>
    </citation>
    <scope>NUCLEOTIDE SEQUENCE [LARGE SCALE GENOMIC DNA]</scope>
    <source>
        <strain evidence="2">MN2024</strain>
        <tissue evidence="2">Gills</tissue>
    </source>
</reference>
<feature type="non-terminal residue" evidence="2">
    <location>
        <position position="87"/>
    </location>
</feature>
<dbReference type="AlphaFoldDB" id="A0ABD3XB15"/>
<evidence type="ECO:0000313" key="2">
    <source>
        <dbReference type="EMBL" id="KAL3883257.1"/>
    </source>
</evidence>
<gene>
    <name evidence="2" type="ORF">ACJMK2_029540</name>
</gene>
<dbReference type="Proteomes" id="UP001634394">
    <property type="component" value="Unassembled WGS sequence"/>
</dbReference>
<keyword evidence="3" id="KW-1185">Reference proteome</keyword>
<feature type="non-terminal residue" evidence="2">
    <location>
        <position position="1"/>
    </location>
</feature>
<dbReference type="EMBL" id="JBJQND010000003">
    <property type="protein sequence ID" value="KAL3883257.1"/>
    <property type="molecule type" value="Genomic_DNA"/>
</dbReference>
<comment type="caution">
    <text evidence="2">The sequence shown here is derived from an EMBL/GenBank/DDBJ whole genome shotgun (WGS) entry which is preliminary data.</text>
</comment>
<proteinExistence type="predicted"/>
<feature type="region of interest" description="Disordered" evidence="1">
    <location>
        <begin position="1"/>
        <end position="38"/>
    </location>
</feature>
<evidence type="ECO:0000313" key="3">
    <source>
        <dbReference type="Proteomes" id="UP001634394"/>
    </source>
</evidence>